<dbReference type="Gene3D" id="3.30.160.60">
    <property type="entry name" value="Classic Zinc Finger"/>
    <property type="match status" value="1"/>
</dbReference>
<dbReference type="GO" id="GO:0008408">
    <property type="term" value="F:3'-5' exonuclease activity"/>
    <property type="evidence" value="ECO:0007669"/>
    <property type="project" value="InterPro"/>
</dbReference>
<evidence type="ECO:0000256" key="4">
    <source>
        <dbReference type="ARBA" id="ARBA00022722"/>
    </source>
</evidence>
<dbReference type="SMART" id="SM00479">
    <property type="entry name" value="EXOIII"/>
    <property type="match status" value="1"/>
</dbReference>
<evidence type="ECO:0000256" key="6">
    <source>
        <dbReference type="ARBA" id="ARBA00022839"/>
    </source>
</evidence>
<evidence type="ECO:0000259" key="9">
    <source>
        <dbReference type="PROSITE" id="PS50157"/>
    </source>
</evidence>
<dbReference type="InterPro" id="IPR013520">
    <property type="entry name" value="Ribonucl_H"/>
</dbReference>
<dbReference type="InterPro" id="IPR037431">
    <property type="entry name" value="REX4_DEDDh_dom"/>
</dbReference>
<evidence type="ECO:0000313" key="10">
    <source>
        <dbReference type="EMBL" id="KAK6780475.1"/>
    </source>
</evidence>
<dbReference type="InterPro" id="IPR036397">
    <property type="entry name" value="RNaseH_sf"/>
</dbReference>
<dbReference type="AlphaFoldDB" id="A0AAN8Y5H4"/>
<evidence type="ECO:0000256" key="7">
    <source>
        <dbReference type="ARBA" id="ARBA00023242"/>
    </source>
</evidence>
<dbReference type="Gene3D" id="3.30.420.10">
    <property type="entry name" value="Ribonuclease H-like superfamily/Ribonuclease H"/>
    <property type="match status" value="1"/>
</dbReference>
<keyword evidence="6" id="KW-0269">Exonuclease</keyword>
<dbReference type="Proteomes" id="UP001371456">
    <property type="component" value="Unassembled WGS sequence"/>
</dbReference>
<dbReference type="SMART" id="SM00355">
    <property type="entry name" value="ZnF_C2H2"/>
    <property type="match status" value="3"/>
</dbReference>
<name>A0AAN8Y5H4_SOLBU</name>
<dbReference type="InterPro" id="IPR047021">
    <property type="entry name" value="REXO1/3/4-like"/>
</dbReference>
<dbReference type="InterPro" id="IPR012337">
    <property type="entry name" value="RNaseH-like_sf"/>
</dbReference>
<proteinExistence type="inferred from homology"/>
<dbReference type="GO" id="GO:0005634">
    <property type="term" value="C:nucleus"/>
    <property type="evidence" value="ECO:0007669"/>
    <property type="project" value="UniProtKB-SubCell"/>
</dbReference>
<dbReference type="PANTHER" id="PTHR12801">
    <property type="entry name" value="RNA EXONUCLEASE REXO1 / RECO3 FAMILY MEMBER-RELATED"/>
    <property type="match status" value="1"/>
</dbReference>
<dbReference type="InterPro" id="IPR013087">
    <property type="entry name" value="Znf_C2H2_type"/>
</dbReference>
<evidence type="ECO:0000256" key="2">
    <source>
        <dbReference type="ARBA" id="ARBA00010489"/>
    </source>
</evidence>
<comment type="caution">
    <text evidence="10">The sequence shown here is derived from an EMBL/GenBank/DDBJ whole genome shotgun (WGS) entry which is preliminary data.</text>
</comment>
<keyword evidence="7" id="KW-0539">Nucleus</keyword>
<keyword evidence="8" id="KW-0479">Metal-binding</keyword>
<protein>
    <recommendedName>
        <fullName evidence="3">RNA exonuclease 4</fullName>
    </recommendedName>
</protein>
<dbReference type="PROSITE" id="PS00028">
    <property type="entry name" value="ZINC_FINGER_C2H2_1"/>
    <property type="match status" value="1"/>
</dbReference>
<dbReference type="GO" id="GO:0008270">
    <property type="term" value="F:zinc ion binding"/>
    <property type="evidence" value="ECO:0007669"/>
    <property type="project" value="UniProtKB-KW"/>
</dbReference>
<reference evidence="10 11" key="1">
    <citation type="submission" date="2024-02" db="EMBL/GenBank/DDBJ databases">
        <title>de novo genome assembly of Solanum bulbocastanum strain 11H21.</title>
        <authorList>
            <person name="Hosaka A.J."/>
        </authorList>
    </citation>
    <scope>NUCLEOTIDE SEQUENCE [LARGE SCALE GENOMIC DNA]</scope>
    <source>
        <tissue evidence="10">Young leaves</tissue>
    </source>
</reference>
<evidence type="ECO:0000256" key="8">
    <source>
        <dbReference type="PROSITE-ProRule" id="PRU00042"/>
    </source>
</evidence>
<organism evidence="10 11">
    <name type="scientific">Solanum bulbocastanum</name>
    <name type="common">Wild potato</name>
    <dbReference type="NCBI Taxonomy" id="147425"/>
    <lineage>
        <taxon>Eukaryota</taxon>
        <taxon>Viridiplantae</taxon>
        <taxon>Streptophyta</taxon>
        <taxon>Embryophyta</taxon>
        <taxon>Tracheophyta</taxon>
        <taxon>Spermatophyta</taxon>
        <taxon>Magnoliopsida</taxon>
        <taxon>eudicotyledons</taxon>
        <taxon>Gunneridae</taxon>
        <taxon>Pentapetalae</taxon>
        <taxon>asterids</taxon>
        <taxon>lamiids</taxon>
        <taxon>Solanales</taxon>
        <taxon>Solanaceae</taxon>
        <taxon>Solanoideae</taxon>
        <taxon>Solaneae</taxon>
        <taxon>Solanum</taxon>
    </lineage>
</organism>
<feature type="domain" description="C2H2-type" evidence="9">
    <location>
        <begin position="40"/>
        <end position="69"/>
    </location>
</feature>
<evidence type="ECO:0000256" key="3">
    <source>
        <dbReference type="ARBA" id="ARBA00016937"/>
    </source>
</evidence>
<dbReference type="GO" id="GO:0006364">
    <property type="term" value="P:rRNA processing"/>
    <property type="evidence" value="ECO:0007669"/>
    <property type="project" value="InterPro"/>
</dbReference>
<dbReference type="PROSITE" id="PS50157">
    <property type="entry name" value="ZINC_FINGER_C2H2_2"/>
    <property type="match status" value="1"/>
</dbReference>
<comment type="subcellular location">
    <subcellularLocation>
        <location evidence="1">Nucleus</location>
    </subcellularLocation>
</comment>
<comment type="similarity">
    <text evidence="2">Belongs to the REXO4 family.</text>
</comment>
<keyword evidence="4" id="KW-0540">Nuclease</keyword>
<dbReference type="SUPFAM" id="SSF53098">
    <property type="entry name" value="Ribonuclease H-like"/>
    <property type="match status" value="1"/>
</dbReference>
<dbReference type="CDD" id="cd06144">
    <property type="entry name" value="REX4_like"/>
    <property type="match status" value="1"/>
</dbReference>
<evidence type="ECO:0000313" key="11">
    <source>
        <dbReference type="Proteomes" id="UP001371456"/>
    </source>
</evidence>
<sequence length="389" mass="44483">MITLFMPTFYFNSTFSFSGVHSMEFEPSEVSLQPLSTTRHKCSACFKQYKKKEHLIEHIKTSYHSVHDPKCGVCNKHCKSFESLREHVAGPLSKVNCSSVFAERGCILCLKICSSVDSLNEHKEICHLATPRPIDTVEMLYSEDEVDISNGISSRRSREAVAIDCEMVGGGSDCSLDLCARVCLVDEDEKLIFHTYVLPQIPVTDYRYEITGIMEVNLRDAMPLNEVRERILQILHNGESISRVRLDGGRAKVLVGHNLEKHLDCLQMNYPDHLWRDTATYRPLMKTNFVSHSLKYLTKTYLGYDIQIGFHDPYQDSVSVMRLYKRIRSQDHPMEGTIRVSNSPALSFSSSSDPWKSMALENMTPNELLEISRSKYKCWCLDSRDAAER</sequence>
<dbReference type="Pfam" id="PF00929">
    <property type="entry name" value="RNase_T"/>
    <property type="match status" value="1"/>
</dbReference>
<keyword evidence="8" id="KW-0862">Zinc</keyword>
<keyword evidence="8" id="KW-0863">Zinc-finger</keyword>
<dbReference type="PANTHER" id="PTHR12801:SF123">
    <property type="entry name" value="RNA EXONUCLEASE 4"/>
    <property type="match status" value="1"/>
</dbReference>
<accession>A0AAN8Y5H4</accession>
<evidence type="ECO:0000256" key="5">
    <source>
        <dbReference type="ARBA" id="ARBA00022801"/>
    </source>
</evidence>
<evidence type="ECO:0000256" key="1">
    <source>
        <dbReference type="ARBA" id="ARBA00004123"/>
    </source>
</evidence>
<dbReference type="GO" id="GO:0003676">
    <property type="term" value="F:nucleic acid binding"/>
    <property type="evidence" value="ECO:0007669"/>
    <property type="project" value="InterPro"/>
</dbReference>
<gene>
    <name evidence="10" type="ORF">RDI58_022659</name>
</gene>
<keyword evidence="5" id="KW-0378">Hydrolase</keyword>
<dbReference type="EMBL" id="JBANQN010000009">
    <property type="protein sequence ID" value="KAK6780475.1"/>
    <property type="molecule type" value="Genomic_DNA"/>
</dbReference>
<keyword evidence="11" id="KW-1185">Reference proteome</keyword>